<dbReference type="Proteomes" id="UP001234202">
    <property type="component" value="Unassembled WGS sequence"/>
</dbReference>
<dbReference type="EMBL" id="JASBWV010000005">
    <property type="protein sequence ID" value="KAJ9126373.1"/>
    <property type="molecule type" value="Genomic_DNA"/>
</dbReference>
<organism evidence="1 2">
    <name type="scientific">Naganishia onofrii</name>
    <dbReference type="NCBI Taxonomy" id="1851511"/>
    <lineage>
        <taxon>Eukaryota</taxon>
        <taxon>Fungi</taxon>
        <taxon>Dikarya</taxon>
        <taxon>Basidiomycota</taxon>
        <taxon>Agaricomycotina</taxon>
        <taxon>Tremellomycetes</taxon>
        <taxon>Filobasidiales</taxon>
        <taxon>Filobasidiaceae</taxon>
        <taxon>Naganishia</taxon>
    </lineage>
</organism>
<proteinExistence type="predicted"/>
<evidence type="ECO:0000313" key="2">
    <source>
        <dbReference type="Proteomes" id="UP001234202"/>
    </source>
</evidence>
<evidence type="ECO:0000313" key="1">
    <source>
        <dbReference type="EMBL" id="KAJ9126373.1"/>
    </source>
</evidence>
<accession>A0ACC2XR87</accession>
<gene>
    <name evidence="1" type="ORF">QFC24_002110</name>
</gene>
<name>A0ACC2XR87_9TREE</name>
<reference evidence="1" key="1">
    <citation type="submission" date="2023-04" db="EMBL/GenBank/DDBJ databases">
        <title>Draft Genome sequencing of Naganishia species isolated from polar environments using Oxford Nanopore Technology.</title>
        <authorList>
            <person name="Leo P."/>
            <person name="Venkateswaran K."/>
        </authorList>
    </citation>
    <scope>NUCLEOTIDE SEQUENCE</scope>
    <source>
        <strain evidence="1">DBVPG 5303</strain>
    </source>
</reference>
<keyword evidence="2" id="KW-1185">Reference proteome</keyword>
<protein>
    <submittedName>
        <fullName evidence="1">Uncharacterized protein</fullName>
    </submittedName>
</protein>
<comment type="caution">
    <text evidence="1">The sequence shown here is derived from an EMBL/GenBank/DDBJ whole genome shotgun (WGS) entry which is preliminary data.</text>
</comment>
<sequence>MADNKPSEKLPTSAEPTALTCGKGTAEQHQVAVSGDVSSGDTNSQAGVPNLSLTRLVLLGACVHLANFSVGFSFNAIAITLDDAAKELEIIDRDLQWYFNSFFLALGCSLLVTGRAADIYGRKAVFSLGIILFGMFNLISGFMPARMGVFMCRAMTGVGAAMIYTSNAGLIVENTKPGRTRGFLVTFGYAGMSLGEAIGLVVSGPLTEAIKWRSAFWFLGGLTLLPIIIILLFVKTRAVTLRQLDRRVDWLGGILFTTGFVMLFFALSWGRSAKHGWKTDYIIVLLVLAPVAIGCAFAWERYLELRTNYPPVLRTSILPGGIPTYSSTSSKFCCMGASNAFQFITTIFYQRYQNLGPTQFALRLLPGPIVVSVGFVIKRVATYWFVFIGAIGIGLAHVLYAIKDQTATYWGYEFFGQMSSFAAPGLAATAGFVYITKVVKSSEVAVGNACLQFYIVFGGICGAALSTVVYTSVGDLDLNAEGDSETTKSALLEGLRAAHWFWAGLCFFGKPQRVRLNDYFFADES</sequence>